<comment type="caution">
    <text evidence="2">The sequence shown here is derived from an EMBL/GenBank/DDBJ whole genome shotgun (WGS) entry which is preliminary data.</text>
</comment>
<evidence type="ECO:0000259" key="1">
    <source>
        <dbReference type="Pfam" id="PF07883"/>
    </source>
</evidence>
<dbReference type="EMBL" id="BJXW01000004">
    <property type="protein sequence ID" value="GEN30065.1"/>
    <property type="molecule type" value="Genomic_DNA"/>
</dbReference>
<dbReference type="AlphaFoldDB" id="A0A511UTY3"/>
<evidence type="ECO:0000313" key="3">
    <source>
        <dbReference type="Proteomes" id="UP000321491"/>
    </source>
</evidence>
<evidence type="ECO:0000313" key="2">
    <source>
        <dbReference type="EMBL" id="GEN30065.1"/>
    </source>
</evidence>
<gene>
    <name evidence="2" type="ORF">CQU01_03030</name>
</gene>
<dbReference type="RefSeq" id="WP_146934923.1">
    <property type="nucleotide sequence ID" value="NZ_BJXW01000004.1"/>
</dbReference>
<feature type="domain" description="Cupin type-2" evidence="1">
    <location>
        <begin position="29"/>
        <end position="99"/>
    </location>
</feature>
<keyword evidence="3" id="KW-1185">Reference proteome</keyword>
<name>A0A511UTY3_9BACI</name>
<dbReference type="InterPro" id="IPR014710">
    <property type="entry name" value="RmlC-like_jellyroll"/>
</dbReference>
<dbReference type="Pfam" id="PF07883">
    <property type="entry name" value="Cupin_2"/>
    <property type="match status" value="1"/>
</dbReference>
<dbReference type="OrthoDB" id="25744at2"/>
<sequence length="104" mass="11617">MDIKKVFVQDGIQHLFAQESDKLSIQFGFVTINPGERVPEKGVSCHSENEYSFIIQGTLEGESGGKPYRVTTSDATLIPAEEKHWAINTGDEPCHIIWALVKEK</sequence>
<dbReference type="InterPro" id="IPR011051">
    <property type="entry name" value="RmlC_Cupin_sf"/>
</dbReference>
<organism evidence="2 3">
    <name type="scientific">Cerasibacillus quisquiliarum</name>
    <dbReference type="NCBI Taxonomy" id="227865"/>
    <lineage>
        <taxon>Bacteria</taxon>
        <taxon>Bacillati</taxon>
        <taxon>Bacillota</taxon>
        <taxon>Bacilli</taxon>
        <taxon>Bacillales</taxon>
        <taxon>Bacillaceae</taxon>
        <taxon>Cerasibacillus</taxon>
    </lineage>
</organism>
<protein>
    <recommendedName>
        <fullName evidence="1">Cupin type-2 domain-containing protein</fullName>
    </recommendedName>
</protein>
<dbReference type="SUPFAM" id="SSF51182">
    <property type="entry name" value="RmlC-like cupins"/>
    <property type="match status" value="1"/>
</dbReference>
<reference evidence="2 3" key="1">
    <citation type="submission" date="2019-07" db="EMBL/GenBank/DDBJ databases">
        <title>Whole genome shotgun sequence of Cerasibacillus quisquiliarum NBRC 102429.</title>
        <authorList>
            <person name="Hosoyama A."/>
            <person name="Uohara A."/>
            <person name="Ohji S."/>
            <person name="Ichikawa N."/>
        </authorList>
    </citation>
    <scope>NUCLEOTIDE SEQUENCE [LARGE SCALE GENOMIC DNA]</scope>
    <source>
        <strain evidence="2 3">NBRC 102429</strain>
    </source>
</reference>
<accession>A0A511UTY3</accession>
<dbReference type="Gene3D" id="2.60.120.10">
    <property type="entry name" value="Jelly Rolls"/>
    <property type="match status" value="1"/>
</dbReference>
<dbReference type="Proteomes" id="UP000321491">
    <property type="component" value="Unassembled WGS sequence"/>
</dbReference>
<dbReference type="InterPro" id="IPR013096">
    <property type="entry name" value="Cupin_2"/>
</dbReference>
<proteinExistence type="predicted"/>